<feature type="region of interest" description="Disordered" evidence="1">
    <location>
        <begin position="141"/>
        <end position="166"/>
    </location>
</feature>
<feature type="compositionally biased region" description="Low complexity" evidence="1">
    <location>
        <begin position="183"/>
        <end position="202"/>
    </location>
</feature>
<feature type="region of interest" description="Disordered" evidence="1">
    <location>
        <begin position="597"/>
        <end position="746"/>
    </location>
</feature>
<feature type="compositionally biased region" description="Polar residues" evidence="1">
    <location>
        <begin position="29"/>
        <end position="41"/>
    </location>
</feature>
<feature type="compositionally biased region" description="Acidic residues" evidence="1">
    <location>
        <begin position="628"/>
        <end position="643"/>
    </location>
</feature>
<evidence type="ECO:0000256" key="1">
    <source>
        <dbReference type="SAM" id="MobiDB-lite"/>
    </source>
</evidence>
<feature type="compositionally biased region" description="Polar residues" evidence="1">
    <location>
        <begin position="55"/>
        <end position="64"/>
    </location>
</feature>
<sequence length="758" mass="82922">MDPYHRQPLRPSHPSTHVPVSGWPERRNFTGSPYPQGNPFPSSMYPGHQEFFHGQQPTLHSHYSQGALPPSSPPPPVSLPPIQGYRVSHQDHLPLGSGRSYNVSTTGGTTLPVHRIGGRGHIASTANLTWVEPEVYDPPRVNPPPISSSPVLRLPTPVQTPSHSYEEEGRILTGTLMHSLTMSSTTTNVSSPSVPPSINDSNRATTSPPLEHRSPTSASSPADNPSSICASTNSPVLSGPPASNPLSSQPSIIPPSVETLDTSVQQSRGCLQAQKPRMGASERNLKNKASAERLAKLTAMCQKLLDDFHERIEKIAEECGISSTKVRETLGFSSKIKSRRKNNDWNTLVKAKGKEVNADRDVGDKLKVPDIAALVKNDKELMALRDDPEAMMELKNALEEDEDREATATRISKKAIAARVKRALDQAQQHFDHTADATDMSGFGIMSRSRFDQTIAAGFVGVGPVDDFLRSHFKVGIWQFVHLWESFSVQQNMLGAKGLSSTQMTTMAVKLIREGLQIATGINNVKMNYINYRTDIVSRYKVKIVDWPEEIPFKSPSDMCAEDAKAIYHLWKSGVAHWERLTSTEYKRHMRAIERDEANGVQVRVPRQSRSDKGKKRKPRVNGAQSGDAEEDDIDESDSDGDSDNGHEDSNGTPTLDTQSQAPRQNLPLQPSSMQNQPLPPLTLPVQTPIPTAVTQLSKKRKRNNTGGTENATASTGRKKRAGQKKGGGSVAQGTACPTASKTPVYKSAEFVVESDVE</sequence>
<proteinExistence type="predicted"/>
<reference evidence="2 3" key="1">
    <citation type="submission" date="2024-01" db="EMBL/GenBank/DDBJ databases">
        <title>A draft genome for the cacao thread blight pathogen Marasmiellus scandens.</title>
        <authorList>
            <person name="Baruah I.K."/>
            <person name="Leung J."/>
            <person name="Bukari Y."/>
            <person name="Amoako-Attah I."/>
            <person name="Meinhardt L.W."/>
            <person name="Bailey B.A."/>
            <person name="Cohen S.P."/>
        </authorList>
    </citation>
    <scope>NUCLEOTIDE SEQUENCE [LARGE SCALE GENOMIC DNA]</scope>
    <source>
        <strain evidence="2 3">GH-19</strain>
    </source>
</reference>
<dbReference type="Proteomes" id="UP001498398">
    <property type="component" value="Unassembled WGS sequence"/>
</dbReference>
<protein>
    <submittedName>
        <fullName evidence="2">Uncharacterized protein</fullName>
    </submittedName>
</protein>
<feature type="compositionally biased region" description="Polar residues" evidence="1">
    <location>
        <begin position="259"/>
        <end position="269"/>
    </location>
</feature>
<keyword evidence="3" id="KW-1185">Reference proteome</keyword>
<name>A0ABR1IME3_9AGAR</name>
<feature type="compositionally biased region" description="Low complexity" evidence="1">
    <location>
        <begin position="244"/>
        <end position="256"/>
    </location>
</feature>
<dbReference type="EMBL" id="JBANRG010000127">
    <property type="protein sequence ID" value="KAK7434317.1"/>
    <property type="molecule type" value="Genomic_DNA"/>
</dbReference>
<feature type="region of interest" description="Disordered" evidence="1">
    <location>
        <begin position="183"/>
        <end position="283"/>
    </location>
</feature>
<evidence type="ECO:0000313" key="3">
    <source>
        <dbReference type="Proteomes" id="UP001498398"/>
    </source>
</evidence>
<organism evidence="2 3">
    <name type="scientific">Marasmiellus scandens</name>
    <dbReference type="NCBI Taxonomy" id="2682957"/>
    <lineage>
        <taxon>Eukaryota</taxon>
        <taxon>Fungi</taxon>
        <taxon>Dikarya</taxon>
        <taxon>Basidiomycota</taxon>
        <taxon>Agaricomycotina</taxon>
        <taxon>Agaricomycetes</taxon>
        <taxon>Agaricomycetidae</taxon>
        <taxon>Agaricales</taxon>
        <taxon>Marasmiineae</taxon>
        <taxon>Omphalotaceae</taxon>
        <taxon>Marasmiellus</taxon>
    </lineage>
</organism>
<feature type="region of interest" description="Disordered" evidence="1">
    <location>
        <begin position="1"/>
        <end position="104"/>
    </location>
</feature>
<comment type="caution">
    <text evidence="2">The sequence shown here is derived from an EMBL/GenBank/DDBJ whole genome shotgun (WGS) entry which is preliminary data.</text>
</comment>
<feature type="compositionally biased region" description="Polar residues" evidence="1">
    <location>
        <begin position="705"/>
        <end position="716"/>
    </location>
</feature>
<feature type="compositionally biased region" description="Polar residues" evidence="1">
    <location>
        <begin position="732"/>
        <end position="742"/>
    </location>
</feature>
<gene>
    <name evidence="2" type="ORF">VKT23_020267</name>
</gene>
<feature type="compositionally biased region" description="Polar residues" evidence="1">
    <location>
        <begin position="215"/>
        <end position="236"/>
    </location>
</feature>
<accession>A0ABR1IME3</accession>
<feature type="compositionally biased region" description="Polar residues" evidence="1">
    <location>
        <begin position="653"/>
        <end position="674"/>
    </location>
</feature>
<feature type="compositionally biased region" description="Pro residues" evidence="1">
    <location>
        <begin position="70"/>
        <end position="79"/>
    </location>
</feature>
<evidence type="ECO:0000313" key="2">
    <source>
        <dbReference type="EMBL" id="KAK7434317.1"/>
    </source>
</evidence>